<keyword evidence="3" id="KW-1185">Reference proteome</keyword>
<evidence type="ECO:0000313" key="2">
    <source>
        <dbReference type="EMBL" id="TQD91266.1"/>
    </source>
</evidence>
<keyword evidence="1" id="KW-0472">Membrane</keyword>
<dbReference type="EMBL" id="VIEB01000426">
    <property type="protein sequence ID" value="TQD91266.1"/>
    <property type="molecule type" value="Genomic_DNA"/>
</dbReference>
<dbReference type="Proteomes" id="UP000315295">
    <property type="component" value="Unassembled WGS sequence"/>
</dbReference>
<name>A0A540LXZ1_MALBA</name>
<comment type="caution">
    <text evidence="2">The sequence shown here is derived from an EMBL/GenBank/DDBJ whole genome shotgun (WGS) entry which is preliminary data.</text>
</comment>
<sequence length="68" mass="7775">MLYSIRHGDVPWLYDSCKPLVLTKNDMGSLCWVDLAKKVSRKLKLVAFIVALKQPFAWGAFAFLMETL</sequence>
<evidence type="ECO:0000313" key="3">
    <source>
        <dbReference type="Proteomes" id="UP000315295"/>
    </source>
</evidence>
<keyword evidence="1" id="KW-0812">Transmembrane</keyword>
<gene>
    <name evidence="2" type="ORF">C1H46_023139</name>
</gene>
<dbReference type="AlphaFoldDB" id="A0A540LXZ1"/>
<proteinExistence type="predicted"/>
<feature type="transmembrane region" description="Helical" evidence="1">
    <location>
        <begin position="45"/>
        <end position="65"/>
    </location>
</feature>
<reference evidence="2 3" key="1">
    <citation type="journal article" date="2019" name="G3 (Bethesda)">
        <title>Sequencing of a Wild Apple (Malus baccata) Genome Unravels the Differences Between Cultivated and Wild Apple Species Regarding Disease Resistance and Cold Tolerance.</title>
        <authorList>
            <person name="Chen X."/>
        </authorList>
    </citation>
    <scope>NUCLEOTIDE SEQUENCE [LARGE SCALE GENOMIC DNA]</scope>
    <source>
        <strain evidence="3">cv. Shandingzi</strain>
        <tissue evidence="2">Leaves</tissue>
    </source>
</reference>
<organism evidence="2 3">
    <name type="scientific">Malus baccata</name>
    <name type="common">Siberian crab apple</name>
    <name type="synonym">Pyrus baccata</name>
    <dbReference type="NCBI Taxonomy" id="106549"/>
    <lineage>
        <taxon>Eukaryota</taxon>
        <taxon>Viridiplantae</taxon>
        <taxon>Streptophyta</taxon>
        <taxon>Embryophyta</taxon>
        <taxon>Tracheophyta</taxon>
        <taxon>Spermatophyta</taxon>
        <taxon>Magnoliopsida</taxon>
        <taxon>eudicotyledons</taxon>
        <taxon>Gunneridae</taxon>
        <taxon>Pentapetalae</taxon>
        <taxon>rosids</taxon>
        <taxon>fabids</taxon>
        <taxon>Rosales</taxon>
        <taxon>Rosaceae</taxon>
        <taxon>Amygdaloideae</taxon>
        <taxon>Maleae</taxon>
        <taxon>Malus</taxon>
    </lineage>
</organism>
<evidence type="ECO:0000256" key="1">
    <source>
        <dbReference type="SAM" id="Phobius"/>
    </source>
</evidence>
<accession>A0A540LXZ1</accession>
<protein>
    <submittedName>
        <fullName evidence="2">Uncharacterized protein</fullName>
    </submittedName>
</protein>
<keyword evidence="1" id="KW-1133">Transmembrane helix</keyword>